<protein>
    <submittedName>
        <fullName evidence="11">FtsQ-type POTRA domain-containing protein</fullName>
    </submittedName>
</protein>
<evidence type="ECO:0000256" key="8">
    <source>
        <dbReference type="SAM" id="MobiDB-lite"/>
    </source>
</evidence>
<evidence type="ECO:0000256" key="3">
    <source>
        <dbReference type="ARBA" id="ARBA00022618"/>
    </source>
</evidence>
<dbReference type="GO" id="GO:0005886">
    <property type="term" value="C:plasma membrane"/>
    <property type="evidence" value="ECO:0007669"/>
    <property type="project" value="TreeGrafter"/>
</dbReference>
<accession>A0A9D1UGY3</accession>
<keyword evidence="4 9" id="KW-0812">Transmembrane</keyword>
<reference evidence="11" key="2">
    <citation type="submission" date="2021-04" db="EMBL/GenBank/DDBJ databases">
        <authorList>
            <person name="Gilroy R."/>
        </authorList>
    </citation>
    <scope>NUCLEOTIDE SEQUENCE</scope>
    <source>
        <strain evidence="11">421</strain>
    </source>
</reference>
<feature type="region of interest" description="Disordered" evidence="8">
    <location>
        <begin position="1"/>
        <end position="60"/>
    </location>
</feature>
<evidence type="ECO:0000256" key="2">
    <source>
        <dbReference type="ARBA" id="ARBA00022475"/>
    </source>
</evidence>
<dbReference type="InterPro" id="IPR050487">
    <property type="entry name" value="FtsQ_DivIB"/>
</dbReference>
<evidence type="ECO:0000256" key="1">
    <source>
        <dbReference type="ARBA" id="ARBA00004370"/>
    </source>
</evidence>
<organism evidence="11 12">
    <name type="scientific">Candidatus Eubacterium faecipullorum</name>
    <dbReference type="NCBI Taxonomy" id="2838571"/>
    <lineage>
        <taxon>Bacteria</taxon>
        <taxon>Bacillati</taxon>
        <taxon>Bacillota</taxon>
        <taxon>Clostridia</taxon>
        <taxon>Eubacteriales</taxon>
        <taxon>Eubacteriaceae</taxon>
        <taxon>Eubacterium</taxon>
    </lineage>
</organism>
<evidence type="ECO:0000259" key="10">
    <source>
        <dbReference type="PROSITE" id="PS51779"/>
    </source>
</evidence>
<evidence type="ECO:0000256" key="4">
    <source>
        <dbReference type="ARBA" id="ARBA00022692"/>
    </source>
</evidence>
<evidence type="ECO:0000256" key="9">
    <source>
        <dbReference type="SAM" id="Phobius"/>
    </source>
</evidence>
<feature type="compositionally biased region" description="Basic and acidic residues" evidence="8">
    <location>
        <begin position="27"/>
        <end position="37"/>
    </location>
</feature>
<dbReference type="Pfam" id="PF08478">
    <property type="entry name" value="POTRA_1"/>
    <property type="match status" value="1"/>
</dbReference>
<dbReference type="InterPro" id="IPR034746">
    <property type="entry name" value="POTRA"/>
</dbReference>
<comment type="caution">
    <text evidence="11">The sequence shown here is derived from an EMBL/GenBank/DDBJ whole genome shotgun (WGS) entry which is preliminary data.</text>
</comment>
<comment type="subcellular location">
    <subcellularLocation>
        <location evidence="1">Membrane</location>
    </subcellularLocation>
</comment>
<dbReference type="PANTHER" id="PTHR37820:SF1">
    <property type="entry name" value="CELL DIVISION PROTEIN FTSQ"/>
    <property type="match status" value="1"/>
</dbReference>
<dbReference type="InterPro" id="IPR013685">
    <property type="entry name" value="POTRA_FtsQ_type"/>
</dbReference>
<evidence type="ECO:0000256" key="6">
    <source>
        <dbReference type="ARBA" id="ARBA00023136"/>
    </source>
</evidence>
<feature type="transmembrane region" description="Helical" evidence="9">
    <location>
        <begin position="67"/>
        <end position="90"/>
    </location>
</feature>
<feature type="domain" description="POTRA" evidence="10">
    <location>
        <begin position="90"/>
        <end position="159"/>
    </location>
</feature>
<sequence>MKDNNKKRKRSVSEKSYASRAPLNDLDPPRIYREEQQPGKAKRPPTKNQTRRRQNKKRRLKNSVRRGLLAFCLLVVLIAFGVALSLTVFFKTETITAQGSGIYTSQEIIDASGINSANNLFLIDGEEIESSITRKLPYIGEVTIKRELPNTLHITVTDTIASYSIRNEDGTYILLDLDFKVLENAAAQNPADTILISSAQISSVQPGSTIVFSDTAVQERLKTLAQTVYATGMAQATEIYTLGVNSNYVVYMNRITFELGTLDDLENKLIRGLASCEKLDESGSNIRGTLNLTVDKQSYFTAE</sequence>
<evidence type="ECO:0000313" key="11">
    <source>
        <dbReference type="EMBL" id="HIW86010.1"/>
    </source>
</evidence>
<dbReference type="AlphaFoldDB" id="A0A9D1UGY3"/>
<feature type="compositionally biased region" description="Basic residues" evidence="8">
    <location>
        <begin position="1"/>
        <end position="10"/>
    </location>
</feature>
<dbReference type="PANTHER" id="PTHR37820">
    <property type="entry name" value="CELL DIVISION PROTEIN DIVIB"/>
    <property type="match status" value="1"/>
</dbReference>
<gene>
    <name evidence="11" type="ORF">IAA48_05885</name>
</gene>
<dbReference type="GO" id="GO:0051301">
    <property type="term" value="P:cell division"/>
    <property type="evidence" value="ECO:0007669"/>
    <property type="project" value="UniProtKB-KW"/>
</dbReference>
<dbReference type="EMBL" id="DXGE01000024">
    <property type="protein sequence ID" value="HIW86010.1"/>
    <property type="molecule type" value="Genomic_DNA"/>
</dbReference>
<proteinExistence type="predicted"/>
<evidence type="ECO:0000256" key="7">
    <source>
        <dbReference type="ARBA" id="ARBA00023306"/>
    </source>
</evidence>
<evidence type="ECO:0000313" key="12">
    <source>
        <dbReference type="Proteomes" id="UP000824205"/>
    </source>
</evidence>
<name>A0A9D1UGY3_9FIRM</name>
<keyword evidence="5 9" id="KW-1133">Transmembrane helix</keyword>
<evidence type="ECO:0000256" key="5">
    <source>
        <dbReference type="ARBA" id="ARBA00022989"/>
    </source>
</evidence>
<keyword evidence="7" id="KW-0131">Cell cycle</keyword>
<dbReference type="Proteomes" id="UP000824205">
    <property type="component" value="Unassembled WGS sequence"/>
</dbReference>
<dbReference type="PROSITE" id="PS51779">
    <property type="entry name" value="POTRA"/>
    <property type="match status" value="1"/>
</dbReference>
<keyword evidence="6 9" id="KW-0472">Membrane</keyword>
<feature type="compositionally biased region" description="Basic residues" evidence="8">
    <location>
        <begin position="40"/>
        <end position="60"/>
    </location>
</feature>
<keyword evidence="3" id="KW-0132">Cell division</keyword>
<dbReference type="Gene3D" id="3.10.20.310">
    <property type="entry name" value="membrane protein fhac"/>
    <property type="match status" value="1"/>
</dbReference>
<keyword evidence="2" id="KW-1003">Cell membrane</keyword>
<reference evidence="11" key="1">
    <citation type="journal article" date="2021" name="PeerJ">
        <title>Extensive microbial diversity within the chicken gut microbiome revealed by metagenomics and culture.</title>
        <authorList>
            <person name="Gilroy R."/>
            <person name="Ravi A."/>
            <person name="Getino M."/>
            <person name="Pursley I."/>
            <person name="Horton D.L."/>
            <person name="Alikhan N.F."/>
            <person name="Baker D."/>
            <person name="Gharbi K."/>
            <person name="Hall N."/>
            <person name="Watson M."/>
            <person name="Adriaenssens E.M."/>
            <person name="Foster-Nyarko E."/>
            <person name="Jarju S."/>
            <person name="Secka A."/>
            <person name="Antonio M."/>
            <person name="Oren A."/>
            <person name="Chaudhuri R.R."/>
            <person name="La Ragione R."/>
            <person name="Hildebrand F."/>
            <person name="Pallen M.J."/>
        </authorList>
    </citation>
    <scope>NUCLEOTIDE SEQUENCE</scope>
    <source>
        <strain evidence="11">421</strain>
    </source>
</reference>